<dbReference type="Pfam" id="PF00010">
    <property type="entry name" value="HLH"/>
    <property type="match status" value="1"/>
</dbReference>
<evidence type="ECO:0000256" key="6">
    <source>
        <dbReference type="SAM" id="Coils"/>
    </source>
</evidence>
<protein>
    <recommendedName>
        <fullName evidence="5">Transcription factor</fullName>
        <shortName evidence="5">bHLH transcription factor</shortName>
    </recommendedName>
    <alternativeName>
        <fullName evidence="5">Basic helix-loop-helix protein</fullName>
    </alternativeName>
</protein>
<dbReference type="GO" id="GO:0000976">
    <property type="term" value="F:transcription cis-regulatory region binding"/>
    <property type="evidence" value="ECO:0007669"/>
    <property type="project" value="TreeGrafter"/>
</dbReference>
<evidence type="ECO:0000256" key="1">
    <source>
        <dbReference type="ARBA" id="ARBA00005510"/>
    </source>
</evidence>
<feature type="region of interest" description="Disordered" evidence="7">
    <location>
        <begin position="401"/>
        <end position="449"/>
    </location>
</feature>
<keyword evidence="2 5" id="KW-0805">Transcription regulation</keyword>
<dbReference type="SMART" id="SM00353">
    <property type="entry name" value="HLH"/>
    <property type="match status" value="1"/>
</dbReference>
<dbReference type="Gene3D" id="4.10.280.10">
    <property type="entry name" value="Helix-loop-helix DNA-binding domain"/>
    <property type="match status" value="1"/>
</dbReference>
<feature type="compositionally biased region" description="Basic and acidic residues" evidence="7">
    <location>
        <begin position="288"/>
        <end position="301"/>
    </location>
</feature>
<dbReference type="Pfam" id="PF14215">
    <property type="entry name" value="bHLH-MYC_N"/>
    <property type="match status" value="1"/>
</dbReference>
<keyword evidence="10" id="KW-1185">Reference proteome</keyword>
<keyword evidence="4 5" id="KW-0539">Nucleus</keyword>
<accession>A0A835AMJ3</accession>
<comment type="similarity">
    <text evidence="1">Belongs to the bHLH protein family.</text>
</comment>
<evidence type="ECO:0000256" key="7">
    <source>
        <dbReference type="SAM" id="MobiDB-lite"/>
    </source>
</evidence>
<dbReference type="AlphaFoldDB" id="A0A835AMJ3"/>
<feature type="compositionally biased region" description="Basic and acidic residues" evidence="7">
    <location>
        <begin position="430"/>
        <end position="449"/>
    </location>
</feature>
<evidence type="ECO:0000256" key="2">
    <source>
        <dbReference type="ARBA" id="ARBA00023015"/>
    </source>
</evidence>
<evidence type="ECO:0000256" key="3">
    <source>
        <dbReference type="ARBA" id="ARBA00023163"/>
    </source>
</evidence>
<name>A0A835AMJ3_9POAL</name>
<feature type="region of interest" description="Disordered" evidence="7">
    <location>
        <begin position="271"/>
        <end position="312"/>
    </location>
</feature>
<keyword evidence="6" id="KW-0175">Coiled coil</keyword>
<proteinExistence type="inferred from homology"/>
<dbReference type="PROSITE" id="PS50888">
    <property type="entry name" value="BHLH"/>
    <property type="match status" value="1"/>
</dbReference>
<dbReference type="InterPro" id="IPR036638">
    <property type="entry name" value="HLH_DNA-bd_sf"/>
</dbReference>
<dbReference type="SUPFAM" id="SSF47459">
    <property type="entry name" value="HLH, helix-loop-helix DNA-binding domain"/>
    <property type="match status" value="1"/>
</dbReference>
<evidence type="ECO:0000256" key="4">
    <source>
        <dbReference type="ARBA" id="ARBA00023242"/>
    </source>
</evidence>
<feature type="domain" description="BHLH" evidence="8">
    <location>
        <begin position="438"/>
        <end position="487"/>
    </location>
</feature>
<dbReference type="InterPro" id="IPR025610">
    <property type="entry name" value="MYC/MYB_N"/>
</dbReference>
<comment type="subcellular location">
    <subcellularLocation>
        <location evidence="5">Nucleus</location>
    </subcellularLocation>
</comment>
<dbReference type="GO" id="GO:0003700">
    <property type="term" value="F:DNA-binding transcription factor activity"/>
    <property type="evidence" value="ECO:0007669"/>
    <property type="project" value="InterPro"/>
</dbReference>
<dbReference type="InterPro" id="IPR011598">
    <property type="entry name" value="bHLH_dom"/>
</dbReference>
<gene>
    <name evidence="9" type="ORF">HU200_053138</name>
</gene>
<evidence type="ECO:0000259" key="8">
    <source>
        <dbReference type="PROSITE" id="PS50888"/>
    </source>
</evidence>
<evidence type="ECO:0000256" key="5">
    <source>
        <dbReference type="RuleBase" id="RU369104"/>
    </source>
</evidence>
<dbReference type="PANTHER" id="PTHR11514">
    <property type="entry name" value="MYC"/>
    <property type="match status" value="1"/>
</dbReference>
<dbReference type="PANTHER" id="PTHR11514:SF123">
    <property type="entry name" value="TRANSCRIPTION FACTOR"/>
    <property type="match status" value="1"/>
</dbReference>
<feature type="compositionally biased region" description="Basic and acidic residues" evidence="7">
    <location>
        <begin position="413"/>
        <end position="423"/>
    </location>
</feature>
<feature type="coiled-coil region" evidence="6">
    <location>
        <begin position="477"/>
        <end position="504"/>
    </location>
</feature>
<dbReference type="InterPro" id="IPR045084">
    <property type="entry name" value="AIB/MYC-like"/>
</dbReference>
<keyword evidence="3 5" id="KW-0804">Transcription</keyword>
<reference evidence="9" key="1">
    <citation type="submission" date="2020-07" db="EMBL/GenBank/DDBJ databases">
        <title>Genome sequence and genetic diversity analysis of an under-domesticated orphan crop, white fonio (Digitaria exilis).</title>
        <authorList>
            <person name="Bennetzen J.L."/>
            <person name="Chen S."/>
            <person name="Ma X."/>
            <person name="Wang X."/>
            <person name="Yssel A.E.J."/>
            <person name="Chaluvadi S.R."/>
            <person name="Johnson M."/>
            <person name="Gangashetty P."/>
            <person name="Hamidou F."/>
            <person name="Sanogo M.D."/>
            <person name="Zwaenepoel A."/>
            <person name="Wallace J."/>
            <person name="Van De Peer Y."/>
            <person name="Van Deynze A."/>
        </authorList>
    </citation>
    <scope>NUCLEOTIDE SEQUENCE</scope>
    <source>
        <tissue evidence="9">Leaves</tissue>
    </source>
</reference>
<dbReference type="GO" id="GO:0046983">
    <property type="term" value="F:protein dimerization activity"/>
    <property type="evidence" value="ECO:0007669"/>
    <property type="project" value="InterPro"/>
</dbReference>
<dbReference type="OrthoDB" id="677168at2759"/>
<evidence type="ECO:0000313" key="9">
    <source>
        <dbReference type="EMBL" id="KAF8666971.1"/>
    </source>
</evidence>
<organism evidence="9 10">
    <name type="scientific">Digitaria exilis</name>
    <dbReference type="NCBI Taxonomy" id="1010633"/>
    <lineage>
        <taxon>Eukaryota</taxon>
        <taxon>Viridiplantae</taxon>
        <taxon>Streptophyta</taxon>
        <taxon>Embryophyta</taxon>
        <taxon>Tracheophyta</taxon>
        <taxon>Spermatophyta</taxon>
        <taxon>Magnoliopsida</taxon>
        <taxon>Liliopsida</taxon>
        <taxon>Poales</taxon>
        <taxon>Poaceae</taxon>
        <taxon>PACMAD clade</taxon>
        <taxon>Panicoideae</taxon>
        <taxon>Panicodae</taxon>
        <taxon>Paniceae</taxon>
        <taxon>Anthephorinae</taxon>
        <taxon>Digitaria</taxon>
    </lineage>
</organism>
<sequence length="596" mass="65243">MKTEIEEVSTGGFWTEEDKALCASVLGSDAFTYLTKCGGAISEGLVAASVLADLQNKLQNLVEADGQNLRWNYAIFWQLSRTKSGAVVLGWGDGSCREPHDGEIGFPTSVGAADVSSVTRQRIRKRVLQRLHTAFAGADEEDYAPGIDQVTDTEIFFLASMYFSFPHHVGGPGKVFAAGRPLWIPNNELKVSPANYCYRGFLANAAGFKTIVLVPFKAGVLEVGSIHNVPESAEALQTIRSLFLGTHSTRTAIEKHEENVSVQISPGSTKIFGKDLNMSQPSATEGADSSKVDGGSKDELKSSGGKSMSLPNLRRGLQNFTWSQARGLNSHQQKFGNGVLVVTSETAHHSNSSAPGTGVSPFQLQKPQQVLIQPPPQPRGPMQIDFRVGSSSKFGVLISPKAMLGGENGDMDNLFKEEREDRQPRKRERKPMNGREDQQPLSHVEAERQRREKLNKRFCALRAIVPNISKMDKASILEDAVTHINDLKKKLDKMEADRQELLEQGRVDTNEQTTRPEVDIQVVQGGILVRVVSQMDSHPIKKVLQAFEEAEVKVGESKVTANNGTVVHSFVIKSPGSEQQTRNKLLASICNTTRSV</sequence>
<comment type="caution">
    <text evidence="9">The sequence shown here is derived from an EMBL/GenBank/DDBJ whole genome shotgun (WGS) entry which is preliminary data.</text>
</comment>
<evidence type="ECO:0000313" key="10">
    <source>
        <dbReference type="Proteomes" id="UP000636709"/>
    </source>
</evidence>
<dbReference type="Proteomes" id="UP000636709">
    <property type="component" value="Unassembled WGS sequence"/>
</dbReference>
<dbReference type="EMBL" id="JACEFO010002303">
    <property type="protein sequence ID" value="KAF8666971.1"/>
    <property type="molecule type" value="Genomic_DNA"/>
</dbReference>
<dbReference type="GO" id="GO:0005634">
    <property type="term" value="C:nucleus"/>
    <property type="evidence" value="ECO:0007669"/>
    <property type="project" value="UniProtKB-SubCell"/>
</dbReference>